<evidence type="ECO:0000313" key="2">
    <source>
        <dbReference type="Proteomes" id="UP000192140"/>
    </source>
</evidence>
<gene>
    <name evidence="1" type="ORF">AGR7A_pAt10044</name>
</gene>
<keyword evidence="2" id="KW-1185">Reference proteome</keyword>
<protein>
    <submittedName>
        <fullName evidence="1">Uncharacterized protein</fullName>
    </submittedName>
</protein>
<proteinExistence type="predicted"/>
<dbReference type="Proteomes" id="UP000192140">
    <property type="component" value="Unassembled WGS sequence"/>
</dbReference>
<name>A0A1S7U6Y2_9HYPH</name>
<evidence type="ECO:0000313" key="1">
    <source>
        <dbReference type="EMBL" id="CVI62676.1"/>
    </source>
</evidence>
<accession>A0A1S7U6Y2</accession>
<dbReference type="EMBL" id="FCNP01000048">
    <property type="protein sequence ID" value="CVI62676.1"/>
    <property type="molecule type" value="Genomic_DNA"/>
</dbReference>
<reference evidence="1" key="1">
    <citation type="submission" date="2016-01" db="EMBL/GenBank/DDBJ databases">
        <authorList>
            <person name="Regsiter A."/>
            <person name="william w."/>
        </authorList>
    </citation>
    <scope>NUCLEOTIDE SEQUENCE</scope>
    <source>
        <strain evidence="1">NCPPB 1641</strain>
    </source>
</reference>
<comment type="caution">
    <text evidence="1">The sequence shown here is derived from an EMBL/GenBank/DDBJ whole genome shotgun (WGS) entry which is preliminary data.</text>
</comment>
<sequence>MEVRANNDKRAHDHKTIQLLLKGIEPLGRSYFSKGLIYNLCYQLPHSQDRRSEAPKPRDLTFR</sequence>
<dbReference type="AlphaFoldDB" id="A0A1S7U6Y2"/>
<organism evidence="1 2">
    <name type="scientific">Agrobacterium deltaense NCPPB 1641</name>
    <dbReference type="NCBI Taxonomy" id="1183425"/>
    <lineage>
        <taxon>Bacteria</taxon>
        <taxon>Pseudomonadati</taxon>
        <taxon>Pseudomonadota</taxon>
        <taxon>Alphaproteobacteria</taxon>
        <taxon>Hyphomicrobiales</taxon>
        <taxon>Rhizobiaceae</taxon>
        <taxon>Rhizobium/Agrobacterium group</taxon>
        <taxon>Agrobacterium</taxon>
    </lineage>
</organism>